<dbReference type="EMBL" id="JAUDFV010000138">
    <property type="protein sequence ID" value="KAL2725479.1"/>
    <property type="molecule type" value="Genomic_DNA"/>
</dbReference>
<feature type="transmembrane region" description="Helical" evidence="8">
    <location>
        <begin position="12"/>
        <end position="30"/>
    </location>
</feature>
<dbReference type="AlphaFoldDB" id="A0ABD2AXY8"/>
<reference evidence="9 10" key="1">
    <citation type="journal article" date="2024" name="Ann. Entomol. Soc. Am.">
        <title>Genomic analyses of the southern and eastern yellowjacket wasps (Hymenoptera: Vespidae) reveal evolutionary signatures of social life.</title>
        <authorList>
            <person name="Catto M.A."/>
            <person name="Caine P.B."/>
            <person name="Orr S.E."/>
            <person name="Hunt B.G."/>
            <person name="Goodisman M.A.D."/>
        </authorList>
    </citation>
    <scope>NUCLEOTIDE SEQUENCE [LARGE SCALE GENOMIC DNA]</scope>
    <source>
        <strain evidence="9">233</strain>
        <tissue evidence="9">Head and thorax</tissue>
    </source>
</reference>
<evidence type="ECO:0000256" key="7">
    <source>
        <dbReference type="ARBA" id="ARBA00023224"/>
    </source>
</evidence>
<feature type="transmembrane region" description="Helical" evidence="8">
    <location>
        <begin position="551"/>
        <end position="571"/>
    </location>
</feature>
<dbReference type="GO" id="GO:0005886">
    <property type="term" value="C:plasma membrane"/>
    <property type="evidence" value="ECO:0007669"/>
    <property type="project" value="UniProtKB-SubCell"/>
</dbReference>
<dbReference type="PANTHER" id="PTHR21143:SF133">
    <property type="entry name" value="GUSTATORY AND PHEROMONE RECEPTOR 32A-RELATED"/>
    <property type="match status" value="1"/>
</dbReference>
<keyword evidence="10" id="KW-1185">Reference proteome</keyword>
<feature type="transmembrane region" description="Helical" evidence="8">
    <location>
        <begin position="37"/>
        <end position="55"/>
    </location>
</feature>
<proteinExistence type="inferred from homology"/>
<evidence type="ECO:0000256" key="3">
    <source>
        <dbReference type="ARBA" id="ARBA00022692"/>
    </source>
</evidence>
<comment type="caution">
    <text evidence="9">The sequence shown here is derived from an EMBL/GenBank/DDBJ whole genome shotgun (WGS) entry which is preliminary data.</text>
</comment>
<comment type="subcellular location">
    <subcellularLocation>
        <location evidence="1 8">Cell membrane</location>
        <topology evidence="1 8">Multi-pass membrane protein</topology>
    </subcellularLocation>
</comment>
<dbReference type="PANTHER" id="PTHR21143">
    <property type="entry name" value="INVERTEBRATE GUSTATORY RECEPTOR"/>
    <property type="match status" value="1"/>
</dbReference>
<keyword evidence="5 8" id="KW-0472">Membrane</keyword>
<feature type="transmembrane region" description="Helical" evidence="8">
    <location>
        <begin position="75"/>
        <end position="95"/>
    </location>
</feature>
<dbReference type="GO" id="GO:0007165">
    <property type="term" value="P:signal transduction"/>
    <property type="evidence" value="ECO:0007669"/>
    <property type="project" value="UniProtKB-KW"/>
</dbReference>
<gene>
    <name evidence="9" type="ORF">V1478_008152</name>
</gene>
<dbReference type="InterPro" id="IPR013604">
    <property type="entry name" value="7TM_chemorcpt"/>
</dbReference>
<keyword evidence="6 8" id="KW-0675">Receptor</keyword>
<feature type="transmembrane region" description="Helical" evidence="8">
    <location>
        <begin position="131"/>
        <end position="155"/>
    </location>
</feature>
<sequence length="658" mass="77006">MSLSSEFRRSIKPLIIINSIFVTGLLEYFIDNNINTIGIVYACFSIIFYISIIYFNSITKFAYEYKQPFLLQISFWLYYSNGYVSYIVSIFAGVLRRKKTRRFTLQIESCIRSMEQLNNLLNFSKYFRQQYFAMTIFIFLLINMIAIDIGLLFSLGMDYRTTFVILYLYRYPSIVLFIGDFTFVFWMRYIKMKFSQLNDLLRSILTTTIDSPQHKRILRSRNIKKYDPPSNDIRRTYKLDDDIRDFTLQVIQNPLIFTTNGFFDLDYTLMHSMIGTVATYLVILIQVGNGSRQVLIENSTSLLLEKKQMIIVILIMGLYQTEASKLCARKINEVDKTLQALGSSASFNGIYNRTIMDITIIIIYLFSFVMLTIVRQILRDQPFFKSIGFFCLSFLHVYSFIVEFLLVGEFLTIVRCIKSEFERANELLRDVSVLSISSIASELFDHREADGSFFIERSLPINSKKLFIVAPSLRERQTQLQISSHKINRSRMLLRTIRQIHLELYRVSKSVSNMYGIQISLEIATCVLLNTYALYTFYIQYKDGILNTYELILSFIRTLLLCLQYSTKIFVVNYVCDKTMKEAEQTNEIIHTFYGQNTDFEIQKEVEIFSLQMMRFRNVYSAFGLYNLNCKYICSCIGVITTYMVIMIQVTDSIKAGS</sequence>
<name>A0ABD2AXY8_VESSQ</name>
<evidence type="ECO:0000256" key="4">
    <source>
        <dbReference type="ARBA" id="ARBA00022989"/>
    </source>
</evidence>
<protein>
    <recommendedName>
        <fullName evidence="8">Gustatory receptor</fullName>
    </recommendedName>
</protein>
<feature type="transmembrane region" description="Helical" evidence="8">
    <location>
        <begin position="355"/>
        <end position="374"/>
    </location>
</feature>
<feature type="transmembrane region" description="Helical" evidence="8">
    <location>
        <begin position="167"/>
        <end position="187"/>
    </location>
</feature>
<keyword evidence="3 8" id="KW-0812">Transmembrane</keyword>
<evidence type="ECO:0000313" key="9">
    <source>
        <dbReference type="EMBL" id="KAL2725479.1"/>
    </source>
</evidence>
<evidence type="ECO:0000256" key="6">
    <source>
        <dbReference type="ARBA" id="ARBA00023170"/>
    </source>
</evidence>
<comment type="caution">
    <text evidence="8">Lacks conserved residue(s) required for the propagation of feature annotation.</text>
</comment>
<comment type="function">
    <text evidence="8">Gustatory receptor which mediates acceptance or avoidance behavior, depending on its substrates.</text>
</comment>
<keyword evidence="2 8" id="KW-1003">Cell membrane</keyword>
<feature type="transmembrane region" description="Helical" evidence="8">
    <location>
        <begin position="519"/>
        <end position="539"/>
    </location>
</feature>
<comment type="similarity">
    <text evidence="8">Belongs to the insect chemoreceptor superfamily. Gustatory receptor (GR) family.</text>
</comment>
<organism evidence="9 10">
    <name type="scientific">Vespula squamosa</name>
    <name type="common">Southern yellow jacket</name>
    <name type="synonym">Wasp</name>
    <dbReference type="NCBI Taxonomy" id="30214"/>
    <lineage>
        <taxon>Eukaryota</taxon>
        <taxon>Metazoa</taxon>
        <taxon>Ecdysozoa</taxon>
        <taxon>Arthropoda</taxon>
        <taxon>Hexapoda</taxon>
        <taxon>Insecta</taxon>
        <taxon>Pterygota</taxon>
        <taxon>Neoptera</taxon>
        <taxon>Endopterygota</taxon>
        <taxon>Hymenoptera</taxon>
        <taxon>Apocrita</taxon>
        <taxon>Aculeata</taxon>
        <taxon>Vespoidea</taxon>
        <taxon>Vespidae</taxon>
        <taxon>Vespinae</taxon>
        <taxon>Vespula</taxon>
    </lineage>
</organism>
<evidence type="ECO:0000256" key="5">
    <source>
        <dbReference type="ARBA" id="ARBA00023136"/>
    </source>
</evidence>
<evidence type="ECO:0000256" key="8">
    <source>
        <dbReference type="RuleBase" id="RU363108"/>
    </source>
</evidence>
<evidence type="ECO:0000256" key="1">
    <source>
        <dbReference type="ARBA" id="ARBA00004651"/>
    </source>
</evidence>
<dbReference type="Proteomes" id="UP001607302">
    <property type="component" value="Unassembled WGS sequence"/>
</dbReference>
<keyword evidence="7 8" id="KW-0807">Transducer</keyword>
<evidence type="ECO:0000256" key="2">
    <source>
        <dbReference type="ARBA" id="ARBA00022475"/>
    </source>
</evidence>
<evidence type="ECO:0000313" key="10">
    <source>
        <dbReference type="Proteomes" id="UP001607302"/>
    </source>
</evidence>
<accession>A0ABD2AXY8</accession>
<dbReference type="Pfam" id="PF08395">
    <property type="entry name" value="7tm_7"/>
    <property type="match status" value="3"/>
</dbReference>
<keyword evidence="4 8" id="KW-1133">Transmembrane helix</keyword>
<feature type="transmembrane region" description="Helical" evidence="8">
    <location>
        <begin position="386"/>
        <end position="408"/>
    </location>
</feature>